<dbReference type="CTD" id="9805395"/>
<gene>
    <name evidence="1" type="ORF">CRE_01127</name>
</gene>
<keyword evidence="2" id="KW-1185">Reference proteome</keyword>
<dbReference type="AlphaFoldDB" id="E3MWK8"/>
<dbReference type="RefSeq" id="XP_003099536.2">
    <property type="nucleotide sequence ID" value="XM_003099488.2"/>
</dbReference>
<evidence type="ECO:0000313" key="1">
    <source>
        <dbReference type="EMBL" id="EFP10678.1"/>
    </source>
</evidence>
<proteinExistence type="predicted"/>
<dbReference type="Proteomes" id="UP000008281">
    <property type="component" value="Unassembled WGS sequence"/>
</dbReference>
<name>E3MWK8_CAERE</name>
<dbReference type="HOGENOM" id="CLU_1961637_0_0_1"/>
<protein>
    <submittedName>
        <fullName evidence="1">Uncharacterized protein</fullName>
    </submittedName>
</protein>
<reference evidence="1" key="1">
    <citation type="submission" date="2007-07" db="EMBL/GenBank/DDBJ databases">
        <title>PCAP assembly of the Caenorhabditis remanei genome.</title>
        <authorList>
            <consortium name="The Caenorhabditis remanei Sequencing Consortium"/>
            <person name="Wilson R.K."/>
        </authorList>
    </citation>
    <scope>NUCLEOTIDE SEQUENCE [LARGE SCALE GENOMIC DNA]</scope>
    <source>
        <strain evidence="1">PB4641</strain>
    </source>
</reference>
<dbReference type="EMBL" id="DS268487">
    <property type="protein sequence ID" value="EFP10678.1"/>
    <property type="molecule type" value="Genomic_DNA"/>
</dbReference>
<sequence>MNERRLERKRKFIIGGILRLCEDTNERKTFMQKYNIRVNYPFYELPNVEMELNSKTIDELKEYETRVWNVHSDVMHTQLMEFDDDICVAYWDCIGLGQRLKFVWDDMIEAISNLKKRTHGQVVPNETK</sequence>
<evidence type="ECO:0000313" key="2">
    <source>
        <dbReference type="Proteomes" id="UP000008281"/>
    </source>
</evidence>
<accession>E3MWK8</accession>
<dbReference type="KEGG" id="crq:GCK72_008956"/>
<dbReference type="GeneID" id="9805395"/>
<dbReference type="InParanoid" id="E3MWK8"/>
<organism evidence="2">
    <name type="scientific">Caenorhabditis remanei</name>
    <name type="common">Caenorhabditis vulgaris</name>
    <dbReference type="NCBI Taxonomy" id="31234"/>
    <lineage>
        <taxon>Eukaryota</taxon>
        <taxon>Metazoa</taxon>
        <taxon>Ecdysozoa</taxon>
        <taxon>Nematoda</taxon>
        <taxon>Chromadorea</taxon>
        <taxon>Rhabditida</taxon>
        <taxon>Rhabditina</taxon>
        <taxon>Rhabditomorpha</taxon>
        <taxon>Rhabditoidea</taxon>
        <taxon>Rhabditidae</taxon>
        <taxon>Peloderinae</taxon>
        <taxon>Caenorhabditis</taxon>
    </lineage>
</organism>